<name>A0ABR1WRD1_9PEZI</name>
<gene>
    <name evidence="1" type="ORF">PG997_005950</name>
</gene>
<keyword evidence="2" id="KW-1185">Reference proteome</keyword>
<proteinExistence type="predicted"/>
<dbReference type="EMBL" id="JAQQWN010000005">
    <property type="protein sequence ID" value="KAK8084679.1"/>
    <property type="molecule type" value="Genomic_DNA"/>
</dbReference>
<evidence type="ECO:0000313" key="2">
    <source>
        <dbReference type="Proteomes" id="UP001433268"/>
    </source>
</evidence>
<protein>
    <submittedName>
        <fullName evidence="1">Uncharacterized protein</fullName>
    </submittedName>
</protein>
<dbReference type="Pfam" id="PF14441">
    <property type="entry name" value="OTT_1508_deam"/>
    <property type="match status" value="1"/>
</dbReference>
<comment type="caution">
    <text evidence="1">The sequence shown here is derived from an EMBL/GenBank/DDBJ whole genome shotgun (WGS) entry which is preliminary data.</text>
</comment>
<sequence>MSNDSTAQELVPWAPRVQHKFYEPIILFEALNFATRNTAEFASHAESLDTRDPRQFFHAFVYKLAHLCDYVKGGTAVTSFMILQDDHDAATVTYKFAVNQQKPEQLDKTRQPRIKSYFRQLQGQVRDCRTICKNNMSEDDMTISAGLADVESSMRVDLGDREMADSTFATEAQAVIDELEQFQKSTAGELIANRAQEGRNLPGYRSNEWDLQHTISRLVAYTVSVRFLIQARKMWPCLFKNFKVSYVFSSQQYPRVFRNKSGTANGIIGRMASEPQVIKTFRASVEDLQGFGLDARILEQYQNPKFRPIVHSEILLLNWLQTSGGIHPRRFFKEWMYIGASKPTCRLCHYYVEEHPSAVKVRPTHGNIYTNWRVPDVLVVNGPEAVAARDTMVERMLDRIRDDAFAMVKQKVPSSHDSNTFSAGLTVVGTATVDDSSIAEDFDDITSRIGDMGLVD</sequence>
<dbReference type="RefSeq" id="XP_066669188.1">
    <property type="nucleotide sequence ID" value="XM_066810265.1"/>
</dbReference>
<evidence type="ECO:0000313" key="1">
    <source>
        <dbReference type="EMBL" id="KAK8084679.1"/>
    </source>
</evidence>
<accession>A0ABR1WRD1</accession>
<dbReference type="PANTHER" id="PTHR42037">
    <property type="match status" value="1"/>
</dbReference>
<organism evidence="1 2">
    <name type="scientific">Apiospora hydei</name>
    <dbReference type="NCBI Taxonomy" id="1337664"/>
    <lineage>
        <taxon>Eukaryota</taxon>
        <taxon>Fungi</taxon>
        <taxon>Dikarya</taxon>
        <taxon>Ascomycota</taxon>
        <taxon>Pezizomycotina</taxon>
        <taxon>Sordariomycetes</taxon>
        <taxon>Xylariomycetidae</taxon>
        <taxon>Amphisphaeriales</taxon>
        <taxon>Apiosporaceae</taxon>
        <taxon>Apiospora</taxon>
    </lineage>
</organism>
<dbReference type="InterPro" id="IPR027796">
    <property type="entry name" value="OTT_1508_deam-like"/>
</dbReference>
<dbReference type="GeneID" id="92043325"/>
<dbReference type="PANTHER" id="PTHR42037:SF1">
    <property type="match status" value="1"/>
</dbReference>
<dbReference type="Proteomes" id="UP001433268">
    <property type="component" value="Unassembled WGS sequence"/>
</dbReference>
<reference evidence="1 2" key="1">
    <citation type="submission" date="2023-01" db="EMBL/GenBank/DDBJ databases">
        <title>Analysis of 21 Apiospora genomes using comparative genomics revels a genus with tremendous synthesis potential of carbohydrate active enzymes and secondary metabolites.</title>
        <authorList>
            <person name="Sorensen T."/>
        </authorList>
    </citation>
    <scope>NUCLEOTIDE SEQUENCE [LARGE SCALE GENOMIC DNA]</scope>
    <source>
        <strain evidence="1 2">CBS 114990</strain>
    </source>
</reference>